<dbReference type="PANTHER" id="PTHR23003:SF51">
    <property type="entry name" value="SERINE-ARGININE PROTEIN 55"/>
    <property type="match status" value="1"/>
</dbReference>
<evidence type="ECO:0000313" key="14">
    <source>
        <dbReference type="Proteomes" id="UP000827092"/>
    </source>
</evidence>
<accession>A0AAV6UCB6</accession>
<sequence>MAFLPYRLPVPAVLPHKVGVLSNVWNILRMSTRVYIGRLPYDCRERDIERFFKGFGRIQEILMKNGFAFVEFNDPRDADDAVYELNGKEILGMRVVLELARGPQHRGSGSSSRFGVRRRGSWLEKYGPPTRTEYRVIVENLSSRVSWQDLKDFMRQAGDVTYADAHKQNKNEGVVEFASYSDMKNAISKLDDTELSGRRIRIIESRPGRRSPRSRSSSRSRSRSRGRDSRSRSRTRGSRSRSRSVSKGRSRSRSMSRSRTPVKSRSRSPAKAASRSRSRSASPPLKKERASRSRSRSNRSPSPYGANSAGLNEMYNE</sequence>
<feature type="domain" description="RRM" evidence="12">
    <location>
        <begin position="134"/>
        <end position="207"/>
    </location>
</feature>
<feature type="compositionally biased region" description="Basic residues" evidence="11">
    <location>
        <begin position="208"/>
        <end position="224"/>
    </location>
</feature>
<keyword evidence="14" id="KW-1185">Reference proteome</keyword>
<dbReference type="CDD" id="cd12600">
    <property type="entry name" value="RRM2_SRSF4_like"/>
    <property type="match status" value="1"/>
</dbReference>
<dbReference type="Gene3D" id="3.30.70.330">
    <property type="match status" value="2"/>
</dbReference>
<keyword evidence="3" id="KW-0678">Repressor</keyword>
<evidence type="ECO:0000256" key="5">
    <source>
        <dbReference type="ARBA" id="ARBA00022664"/>
    </source>
</evidence>
<dbReference type="GO" id="GO:0006397">
    <property type="term" value="P:mRNA processing"/>
    <property type="evidence" value="ECO:0007669"/>
    <property type="project" value="UniProtKB-KW"/>
</dbReference>
<gene>
    <name evidence="13" type="ORF">JTE90_017123</name>
</gene>
<keyword evidence="6" id="KW-0677">Repeat</keyword>
<comment type="subcellular location">
    <subcellularLocation>
        <location evidence="1">Nucleus speckle</location>
    </subcellularLocation>
</comment>
<dbReference type="InterPro" id="IPR035979">
    <property type="entry name" value="RBD_domain_sf"/>
</dbReference>
<evidence type="ECO:0000313" key="13">
    <source>
        <dbReference type="EMBL" id="KAG8182172.1"/>
    </source>
</evidence>
<dbReference type="EMBL" id="JAFNEN010000477">
    <property type="protein sequence ID" value="KAG8182172.1"/>
    <property type="molecule type" value="Genomic_DNA"/>
</dbReference>
<evidence type="ECO:0000256" key="2">
    <source>
        <dbReference type="ARBA" id="ARBA00010269"/>
    </source>
</evidence>
<dbReference type="FunFam" id="3.30.70.330:FF:000028">
    <property type="entry name" value="Putative serine/arginine-rich splicing factor 4"/>
    <property type="match status" value="1"/>
</dbReference>
<evidence type="ECO:0000256" key="4">
    <source>
        <dbReference type="ARBA" id="ARBA00022553"/>
    </source>
</evidence>
<organism evidence="13 14">
    <name type="scientific">Oedothorax gibbosus</name>
    <dbReference type="NCBI Taxonomy" id="931172"/>
    <lineage>
        <taxon>Eukaryota</taxon>
        <taxon>Metazoa</taxon>
        <taxon>Ecdysozoa</taxon>
        <taxon>Arthropoda</taxon>
        <taxon>Chelicerata</taxon>
        <taxon>Arachnida</taxon>
        <taxon>Araneae</taxon>
        <taxon>Araneomorphae</taxon>
        <taxon>Entelegynae</taxon>
        <taxon>Araneoidea</taxon>
        <taxon>Linyphiidae</taxon>
        <taxon>Erigoninae</taxon>
        <taxon>Oedothorax</taxon>
    </lineage>
</organism>
<comment type="caution">
    <text evidence="13">The sequence shown here is derived from an EMBL/GenBank/DDBJ whole genome shotgun (WGS) entry which is preliminary data.</text>
</comment>
<dbReference type="InterPro" id="IPR050374">
    <property type="entry name" value="RRT5_SRSF_SR"/>
</dbReference>
<evidence type="ECO:0000256" key="6">
    <source>
        <dbReference type="ARBA" id="ARBA00022737"/>
    </source>
</evidence>
<comment type="similarity">
    <text evidence="2">Belongs to the splicing factor SR family.</text>
</comment>
<keyword evidence="9" id="KW-0539">Nucleus</keyword>
<dbReference type="InterPro" id="IPR012677">
    <property type="entry name" value="Nucleotide-bd_a/b_plait_sf"/>
</dbReference>
<keyword evidence="8" id="KW-0508">mRNA splicing</keyword>
<feature type="domain" description="RRM" evidence="12">
    <location>
        <begin position="32"/>
        <end position="102"/>
    </location>
</feature>
<feature type="compositionally biased region" description="Basic and acidic residues" evidence="11">
    <location>
        <begin position="198"/>
        <end position="207"/>
    </location>
</feature>
<dbReference type="Proteomes" id="UP000827092">
    <property type="component" value="Unassembled WGS sequence"/>
</dbReference>
<dbReference type="InterPro" id="IPR000504">
    <property type="entry name" value="RRM_dom"/>
</dbReference>
<dbReference type="FunFam" id="3.30.70.330:FF:000420">
    <property type="entry name" value="serine-arginine protein 55 isoform X1"/>
    <property type="match status" value="1"/>
</dbReference>
<dbReference type="SUPFAM" id="SSF54928">
    <property type="entry name" value="RNA-binding domain, RBD"/>
    <property type="match status" value="1"/>
</dbReference>
<evidence type="ECO:0000256" key="1">
    <source>
        <dbReference type="ARBA" id="ARBA00004324"/>
    </source>
</evidence>
<dbReference type="AlphaFoldDB" id="A0AAV6UCB6"/>
<feature type="region of interest" description="Disordered" evidence="11">
    <location>
        <begin position="198"/>
        <end position="317"/>
    </location>
</feature>
<dbReference type="GO" id="GO:0005737">
    <property type="term" value="C:cytoplasm"/>
    <property type="evidence" value="ECO:0007669"/>
    <property type="project" value="TreeGrafter"/>
</dbReference>
<dbReference type="SMART" id="SM00360">
    <property type="entry name" value="RRM"/>
    <property type="match status" value="2"/>
</dbReference>
<keyword evidence="7 10" id="KW-0694">RNA-binding</keyword>
<dbReference type="GO" id="GO:0008380">
    <property type="term" value="P:RNA splicing"/>
    <property type="evidence" value="ECO:0007669"/>
    <property type="project" value="UniProtKB-KW"/>
</dbReference>
<name>A0AAV6UCB6_9ARAC</name>
<proteinExistence type="inferred from homology"/>
<evidence type="ECO:0000256" key="7">
    <source>
        <dbReference type="ARBA" id="ARBA00022884"/>
    </source>
</evidence>
<evidence type="ECO:0000256" key="3">
    <source>
        <dbReference type="ARBA" id="ARBA00022491"/>
    </source>
</evidence>
<dbReference type="GO" id="GO:0003729">
    <property type="term" value="F:mRNA binding"/>
    <property type="evidence" value="ECO:0007669"/>
    <property type="project" value="TreeGrafter"/>
</dbReference>
<dbReference type="CDD" id="cd12337">
    <property type="entry name" value="RRM1_SRSF4_like"/>
    <property type="match status" value="1"/>
</dbReference>
<evidence type="ECO:0000256" key="11">
    <source>
        <dbReference type="SAM" id="MobiDB-lite"/>
    </source>
</evidence>
<keyword evidence="5" id="KW-0507">mRNA processing</keyword>
<dbReference type="PANTHER" id="PTHR23003">
    <property type="entry name" value="RNA RECOGNITION MOTIF RRM DOMAIN CONTAINING PROTEIN"/>
    <property type="match status" value="1"/>
</dbReference>
<evidence type="ECO:0000259" key="12">
    <source>
        <dbReference type="PROSITE" id="PS50102"/>
    </source>
</evidence>
<dbReference type="GO" id="GO:0016607">
    <property type="term" value="C:nuclear speck"/>
    <property type="evidence" value="ECO:0007669"/>
    <property type="project" value="UniProtKB-SubCell"/>
</dbReference>
<feature type="compositionally biased region" description="Basic residues" evidence="11">
    <location>
        <begin position="232"/>
        <end position="278"/>
    </location>
</feature>
<dbReference type="Pfam" id="PF00076">
    <property type="entry name" value="RRM_1"/>
    <property type="match status" value="2"/>
</dbReference>
<evidence type="ECO:0000256" key="8">
    <source>
        <dbReference type="ARBA" id="ARBA00023187"/>
    </source>
</evidence>
<keyword evidence="4" id="KW-0597">Phosphoprotein</keyword>
<dbReference type="InterPro" id="IPR047190">
    <property type="entry name" value="RRM2_SRSF4/6"/>
</dbReference>
<evidence type="ECO:0000256" key="9">
    <source>
        <dbReference type="ARBA" id="ARBA00023242"/>
    </source>
</evidence>
<dbReference type="PROSITE" id="PS50102">
    <property type="entry name" value="RRM"/>
    <property type="match status" value="2"/>
</dbReference>
<reference evidence="13 14" key="1">
    <citation type="journal article" date="2022" name="Nat. Ecol. Evol.">
        <title>A masculinizing supergene underlies an exaggerated male reproductive morph in a spider.</title>
        <authorList>
            <person name="Hendrickx F."/>
            <person name="De Corte Z."/>
            <person name="Sonet G."/>
            <person name="Van Belleghem S.M."/>
            <person name="Kostlbacher S."/>
            <person name="Vangestel C."/>
        </authorList>
    </citation>
    <scope>NUCLEOTIDE SEQUENCE [LARGE SCALE GENOMIC DNA]</scope>
    <source>
        <strain evidence="13">W744_W776</strain>
    </source>
</reference>
<protein>
    <recommendedName>
        <fullName evidence="12">RRM domain-containing protein</fullName>
    </recommendedName>
</protein>
<evidence type="ECO:0000256" key="10">
    <source>
        <dbReference type="PROSITE-ProRule" id="PRU00176"/>
    </source>
</evidence>